<comment type="caution">
    <text evidence="1">The sequence shown here is derived from an EMBL/GenBank/DDBJ whole genome shotgun (WGS) entry which is preliminary data.</text>
</comment>
<reference evidence="1" key="1">
    <citation type="submission" date="2016-10" db="EMBL/GenBank/DDBJ databases">
        <authorList>
            <person name="Wang S."/>
            <person name="Zhu B."/>
        </authorList>
    </citation>
    <scope>NUCLEOTIDE SEQUENCE</scope>
    <source>
        <strain evidence="1">JCM 8580</strain>
    </source>
</reference>
<dbReference type="Proteomes" id="UP000187000">
    <property type="component" value="Unassembled WGS sequence"/>
</dbReference>
<name>A0ACC8S396_9ENTR</name>
<accession>A0ACC8S396</accession>
<dbReference type="EMBL" id="MKXD01000003">
    <property type="protein sequence ID" value="OLR17988.1"/>
    <property type="molecule type" value="Genomic_DNA"/>
</dbReference>
<evidence type="ECO:0000313" key="2">
    <source>
        <dbReference type="Proteomes" id="UP000187000"/>
    </source>
</evidence>
<protein>
    <submittedName>
        <fullName evidence="1">Uncharacterized protein</fullName>
    </submittedName>
</protein>
<evidence type="ECO:0000313" key="1">
    <source>
        <dbReference type="EMBL" id="OLR17988.1"/>
    </source>
</evidence>
<organism evidence="1 2">
    <name type="scientific">Enterobacter kobei</name>
    <dbReference type="NCBI Taxonomy" id="208224"/>
    <lineage>
        <taxon>Bacteria</taxon>
        <taxon>Pseudomonadati</taxon>
        <taxon>Pseudomonadota</taxon>
        <taxon>Gammaproteobacteria</taxon>
        <taxon>Enterobacterales</taxon>
        <taxon>Enterobacteriaceae</taxon>
        <taxon>Enterobacter</taxon>
        <taxon>Enterobacter cloacae complex</taxon>
    </lineage>
</organism>
<gene>
    <name evidence="1" type="ORF">BH713_15875</name>
</gene>
<keyword evidence="2" id="KW-1185">Reference proteome</keyword>
<proteinExistence type="predicted"/>
<sequence>MNMNTDLSRPTFTRTVRRITQTSIIISMALVWLLLSAVGVLVFTLLPDAFSPAVQDHLPRAIVLTLGVVTGCMVFACALALVIDRYRHNDVTAALHDLALAIHDVRILRHFSRRVAATPVKAFHPLIGDLNGLLDEVEEWQLSLQAKNARLMRTALHDPLTGLPNRAAFRHAVSRVMQDNVARRSAALLFIDGDNFRAINEAWGHAAGDSVLIEVAKRLTVTGGKSERIFRLAGDQFVLILSEINTEHDVQRLATTLSGRLLRPFGLPDGSTAAITFRISYALTCEHETSETLLDLAGKNRHALWQRHSNAP</sequence>